<dbReference type="PANTHER" id="PTHR19143:SF327">
    <property type="entry name" value="FI21813P1-RELATED"/>
    <property type="match status" value="1"/>
</dbReference>
<evidence type="ECO:0000256" key="1">
    <source>
        <dbReference type="ARBA" id="ARBA00023157"/>
    </source>
</evidence>
<dbReference type="Pfam" id="PF00147">
    <property type="entry name" value="Fibrinogen_C"/>
    <property type="match status" value="1"/>
</dbReference>
<protein>
    <submittedName>
        <fullName evidence="3">Fibrinogen beta and gamma chain, globular domain protein</fullName>
    </submittedName>
</protein>
<evidence type="ECO:0000313" key="4">
    <source>
        <dbReference type="Proteomes" id="UP000054495"/>
    </source>
</evidence>
<evidence type="ECO:0000259" key="2">
    <source>
        <dbReference type="PROSITE" id="PS51406"/>
    </source>
</evidence>
<dbReference type="AlphaFoldDB" id="A0A0D6LX64"/>
<feature type="domain" description="Fibrinogen C-terminal" evidence="2">
    <location>
        <begin position="1"/>
        <end position="152"/>
    </location>
</feature>
<dbReference type="SUPFAM" id="SSF56496">
    <property type="entry name" value="Fibrinogen C-terminal domain-like"/>
    <property type="match status" value="1"/>
</dbReference>
<proteinExistence type="predicted"/>
<dbReference type="InterPro" id="IPR002181">
    <property type="entry name" value="Fibrinogen_a/b/g_C_dom"/>
</dbReference>
<dbReference type="GO" id="GO:0005615">
    <property type="term" value="C:extracellular space"/>
    <property type="evidence" value="ECO:0007669"/>
    <property type="project" value="TreeGrafter"/>
</dbReference>
<dbReference type="PROSITE" id="PS00514">
    <property type="entry name" value="FIBRINOGEN_C_1"/>
    <property type="match status" value="1"/>
</dbReference>
<keyword evidence="4" id="KW-1185">Reference proteome</keyword>
<dbReference type="EMBL" id="KE124865">
    <property type="protein sequence ID" value="EPB76404.1"/>
    <property type="molecule type" value="Genomic_DNA"/>
</dbReference>
<keyword evidence="1" id="KW-1015">Disulfide bond</keyword>
<reference evidence="3 4" key="1">
    <citation type="submission" date="2013-05" db="EMBL/GenBank/DDBJ databases">
        <title>Draft genome of the parasitic nematode Anyclostoma ceylanicum.</title>
        <authorList>
            <person name="Mitreva M."/>
        </authorList>
    </citation>
    <scope>NUCLEOTIDE SEQUENCE [LARGE SCALE GENOMIC DNA]</scope>
</reference>
<dbReference type="InterPro" id="IPR014716">
    <property type="entry name" value="Fibrinogen_a/b/g_C_1"/>
</dbReference>
<dbReference type="InterPro" id="IPR050373">
    <property type="entry name" value="Fibrinogen_C-term_domain"/>
</dbReference>
<dbReference type="Proteomes" id="UP000054495">
    <property type="component" value="Unassembled WGS sequence"/>
</dbReference>
<name>A0A0D6LX64_9BILA</name>
<dbReference type="PROSITE" id="PS51406">
    <property type="entry name" value="FIBRINOGEN_C_2"/>
    <property type="match status" value="1"/>
</dbReference>
<accession>A0A0D6LX64</accession>
<dbReference type="Gene3D" id="3.90.215.10">
    <property type="entry name" value="Gamma Fibrinogen, chain A, domain 1"/>
    <property type="match status" value="1"/>
</dbReference>
<dbReference type="PANTHER" id="PTHR19143">
    <property type="entry name" value="FIBRINOGEN/TENASCIN/ANGIOPOEITIN"/>
    <property type="match status" value="1"/>
</dbReference>
<dbReference type="SMART" id="SM00186">
    <property type="entry name" value="FBG"/>
    <property type="match status" value="1"/>
</dbReference>
<organism evidence="3 4">
    <name type="scientific">Ancylostoma ceylanicum</name>
    <dbReference type="NCBI Taxonomy" id="53326"/>
    <lineage>
        <taxon>Eukaryota</taxon>
        <taxon>Metazoa</taxon>
        <taxon>Ecdysozoa</taxon>
        <taxon>Nematoda</taxon>
        <taxon>Chromadorea</taxon>
        <taxon>Rhabditida</taxon>
        <taxon>Rhabditina</taxon>
        <taxon>Rhabditomorpha</taxon>
        <taxon>Strongyloidea</taxon>
        <taxon>Ancylostomatidae</taxon>
        <taxon>Ancylostomatinae</taxon>
        <taxon>Ancylostoma</taxon>
    </lineage>
</organism>
<dbReference type="InterPro" id="IPR036056">
    <property type="entry name" value="Fibrinogen-like_C"/>
</dbReference>
<sequence>MTDCADWYKAGYQDSGTYRILLNDVSYNVYCEMSNGGGWTVFQSRVDGNESFWNRNWEDYKNGFNTDHMDSVRPFVFFLANYYIMVMLPLQNSNFWLGLEVLHQLSMKDPDVTLRIEMKGDRTPGSSTPNEYWYIEYTKFQIGSESTNYLLSNLYLDWKNIKGNASTGCGWWLRNCALSSLNGDYEITDPNNGYGMFWIVNGLDDIIHPRESVMMLRPTPK</sequence>
<gene>
    <name evidence="3" type="ORF">ANCCEY_04514</name>
</gene>
<dbReference type="InterPro" id="IPR020837">
    <property type="entry name" value="Fibrinogen_CS"/>
</dbReference>
<evidence type="ECO:0000313" key="3">
    <source>
        <dbReference type="EMBL" id="EPB76404.1"/>
    </source>
</evidence>